<dbReference type="SUPFAM" id="SSF55961">
    <property type="entry name" value="Bet v1-like"/>
    <property type="match status" value="1"/>
</dbReference>
<dbReference type="RefSeq" id="WP_206055982.1">
    <property type="nucleotide sequence ID" value="NZ_JBHSNS010000007.1"/>
</dbReference>
<dbReference type="EMBL" id="JBHSNS010000007">
    <property type="protein sequence ID" value="MFC5730160.1"/>
    <property type="molecule type" value="Genomic_DNA"/>
</dbReference>
<name>A0ABW0ZGM2_9ACTN</name>
<gene>
    <name evidence="1" type="ORF">ACFPQB_14655</name>
</gene>
<evidence type="ECO:0000313" key="2">
    <source>
        <dbReference type="Proteomes" id="UP001596072"/>
    </source>
</evidence>
<comment type="caution">
    <text evidence="1">The sequence shown here is derived from an EMBL/GenBank/DDBJ whole genome shotgun (WGS) entry which is preliminary data.</text>
</comment>
<dbReference type="InterPro" id="IPR023393">
    <property type="entry name" value="START-like_dom_sf"/>
</dbReference>
<keyword evidence="2" id="KW-1185">Reference proteome</keyword>
<dbReference type="Proteomes" id="UP001596072">
    <property type="component" value="Unassembled WGS sequence"/>
</dbReference>
<evidence type="ECO:0008006" key="3">
    <source>
        <dbReference type="Google" id="ProtNLM"/>
    </source>
</evidence>
<evidence type="ECO:0000313" key="1">
    <source>
        <dbReference type="EMBL" id="MFC5730160.1"/>
    </source>
</evidence>
<sequence>MTFRVFEQSSVVGAPSDLVWQRITDFTGVNHELMPVMRMRVPRRHRDATVTTVPVGEPLGRVWILYLGFLPLDYDDLMLTELQPGSHFQEVSTMLSMRRWEHRRELRPIDAGRTEVTDTVGFEPRLTFLAPGLEPVLRRIFAHRHRRLARHFEDAVPNANRP</sequence>
<protein>
    <recommendedName>
        <fullName evidence="3">SRPBCC family protein</fullName>
    </recommendedName>
</protein>
<dbReference type="Gene3D" id="3.30.530.20">
    <property type="match status" value="1"/>
</dbReference>
<reference evidence="2" key="1">
    <citation type="journal article" date="2019" name="Int. J. Syst. Evol. Microbiol.">
        <title>The Global Catalogue of Microorganisms (GCM) 10K type strain sequencing project: providing services to taxonomists for standard genome sequencing and annotation.</title>
        <authorList>
            <consortium name="The Broad Institute Genomics Platform"/>
            <consortium name="The Broad Institute Genome Sequencing Center for Infectious Disease"/>
            <person name="Wu L."/>
            <person name="Ma J."/>
        </authorList>
    </citation>
    <scope>NUCLEOTIDE SEQUENCE [LARGE SCALE GENOMIC DNA]</scope>
    <source>
        <strain evidence="2">YIM 94188</strain>
    </source>
</reference>
<organism evidence="1 2">
    <name type="scientific">Nocardioides vastitatis</name>
    <dbReference type="NCBI Taxonomy" id="2568655"/>
    <lineage>
        <taxon>Bacteria</taxon>
        <taxon>Bacillati</taxon>
        <taxon>Actinomycetota</taxon>
        <taxon>Actinomycetes</taxon>
        <taxon>Propionibacteriales</taxon>
        <taxon>Nocardioidaceae</taxon>
        <taxon>Nocardioides</taxon>
    </lineage>
</organism>
<proteinExistence type="predicted"/>
<accession>A0ABW0ZGM2</accession>